<keyword evidence="9" id="KW-1185">Reference proteome</keyword>
<organism evidence="8 9">
    <name type="scientific">Chloracidobacterium sp. N</name>
    <dbReference type="NCBI Taxonomy" id="2821540"/>
    <lineage>
        <taxon>Bacteria</taxon>
        <taxon>Pseudomonadati</taxon>
        <taxon>Acidobacteriota</taxon>
        <taxon>Terriglobia</taxon>
        <taxon>Terriglobales</taxon>
        <taxon>Acidobacteriaceae</taxon>
        <taxon>Chloracidobacterium</taxon>
        <taxon>Chloracidobacterium aggregatum</taxon>
    </lineage>
</organism>
<feature type="transmembrane region" description="Helical" evidence="6">
    <location>
        <begin position="292"/>
        <end position="311"/>
    </location>
</feature>
<dbReference type="Pfam" id="PF00892">
    <property type="entry name" value="EamA"/>
    <property type="match status" value="2"/>
</dbReference>
<gene>
    <name evidence="8" type="ORF">J8C05_03970</name>
</gene>
<dbReference type="SUPFAM" id="SSF103481">
    <property type="entry name" value="Multidrug resistance efflux transporter EmrE"/>
    <property type="match status" value="2"/>
</dbReference>
<dbReference type="InterPro" id="IPR051258">
    <property type="entry name" value="Diverse_Substrate_Transporter"/>
</dbReference>
<evidence type="ECO:0000256" key="6">
    <source>
        <dbReference type="SAM" id="Phobius"/>
    </source>
</evidence>
<proteinExistence type="predicted"/>
<protein>
    <submittedName>
        <fullName evidence="8">DMT family transporter</fullName>
    </submittedName>
</protein>
<accession>A0ABX8B4Z5</accession>
<feature type="transmembrane region" description="Helical" evidence="6">
    <location>
        <begin position="261"/>
        <end position="280"/>
    </location>
</feature>
<feature type="transmembrane region" description="Helical" evidence="6">
    <location>
        <begin position="230"/>
        <end position="249"/>
    </location>
</feature>
<dbReference type="Proteomes" id="UP000677668">
    <property type="component" value="Chromosome 1"/>
</dbReference>
<keyword evidence="2" id="KW-1003">Cell membrane</keyword>
<dbReference type="PANTHER" id="PTHR42920:SF5">
    <property type="entry name" value="EAMA DOMAIN-CONTAINING PROTEIN"/>
    <property type="match status" value="1"/>
</dbReference>
<evidence type="ECO:0000256" key="2">
    <source>
        <dbReference type="ARBA" id="ARBA00022475"/>
    </source>
</evidence>
<dbReference type="InterPro" id="IPR037185">
    <property type="entry name" value="EmrE-like"/>
</dbReference>
<keyword evidence="3 6" id="KW-0812">Transmembrane</keyword>
<feature type="transmembrane region" description="Helical" evidence="6">
    <location>
        <begin position="44"/>
        <end position="65"/>
    </location>
</feature>
<dbReference type="PROSITE" id="PS50804">
    <property type="entry name" value="SCAN_BOX"/>
    <property type="match status" value="1"/>
</dbReference>
<feature type="transmembrane region" description="Helical" evidence="6">
    <location>
        <begin position="103"/>
        <end position="121"/>
    </location>
</feature>
<feature type="transmembrane region" description="Helical" evidence="6">
    <location>
        <begin position="128"/>
        <end position="147"/>
    </location>
</feature>
<keyword evidence="5 6" id="KW-0472">Membrane</keyword>
<evidence type="ECO:0000256" key="5">
    <source>
        <dbReference type="ARBA" id="ARBA00023136"/>
    </source>
</evidence>
<dbReference type="InterPro" id="IPR003309">
    <property type="entry name" value="SCAN_dom"/>
</dbReference>
<dbReference type="RefSeq" id="WP_211422890.1">
    <property type="nucleotide sequence ID" value="NZ_CP072642.1"/>
</dbReference>
<feature type="transmembrane region" description="Helical" evidence="6">
    <location>
        <begin position="159"/>
        <end position="175"/>
    </location>
</feature>
<evidence type="ECO:0000313" key="8">
    <source>
        <dbReference type="EMBL" id="QUV94611.1"/>
    </source>
</evidence>
<reference evidence="8 9" key="1">
    <citation type="submission" date="2021-03" db="EMBL/GenBank/DDBJ databases">
        <title>Genomic and phenotypic characterization of Chloracidobacterium isolates provides evidence for multiple species.</title>
        <authorList>
            <person name="Saini M.K."/>
            <person name="Costas A.M.G."/>
            <person name="Tank M."/>
            <person name="Bryant D.A."/>
        </authorList>
    </citation>
    <scope>NUCLEOTIDE SEQUENCE [LARGE SCALE GENOMIC DNA]</scope>
    <source>
        <strain evidence="8 9">N</strain>
    </source>
</reference>
<keyword evidence="4 6" id="KW-1133">Transmembrane helix</keyword>
<evidence type="ECO:0000256" key="1">
    <source>
        <dbReference type="ARBA" id="ARBA00004651"/>
    </source>
</evidence>
<dbReference type="EMBL" id="CP072642">
    <property type="protein sequence ID" value="QUV94611.1"/>
    <property type="molecule type" value="Genomic_DNA"/>
</dbReference>
<comment type="subcellular location">
    <subcellularLocation>
        <location evidence="1">Cell membrane</location>
        <topology evidence="1">Multi-pass membrane protein</topology>
    </subcellularLocation>
</comment>
<feature type="transmembrane region" description="Helical" evidence="6">
    <location>
        <begin position="187"/>
        <end position="210"/>
    </location>
</feature>
<evidence type="ECO:0000256" key="4">
    <source>
        <dbReference type="ARBA" id="ARBA00022989"/>
    </source>
</evidence>
<feature type="transmembrane region" description="Helical" evidence="6">
    <location>
        <begin position="77"/>
        <end position="97"/>
    </location>
</feature>
<name>A0ABX8B4Z5_9BACT</name>
<evidence type="ECO:0000256" key="3">
    <source>
        <dbReference type="ARBA" id="ARBA00022692"/>
    </source>
</evidence>
<dbReference type="PANTHER" id="PTHR42920">
    <property type="entry name" value="OS03G0707200 PROTEIN-RELATED"/>
    <property type="match status" value="1"/>
</dbReference>
<sequence length="314" mass="33863">MAAMTLHRWALLGLIVANAIWGSTFVVAQDVTNPAHPGSLAPMRYIMVRFGLAVGLMLLVWGWRLRRLSFQTLIHGLWLGVFLGLGYVLQAQGLAWSGSPSKAAFITGSSVLLVPLFGAWFGKQRPTAANLLGLGVAFIGFTLLCFPDEASRGWRWSDAVSFGCTVPFAVHIVLMERYAGQSDVDSLNIVQLGVSVLVAVAGWLAVAGWVQLALPLPDVLTPELRPLSMTAYQVGELLYLVMFGTILCYRLQTWAQRHVSATQTALTLTLEPVFASLIAFLAGVERLGSRELVGGLLTIAGVVISEVLAVTKKT</sequence>
<evidence type="ECO:0000259" key="7">
    <source>
        <dbReference type="PROSITE" id="PS50804"/>
    </source>
</evidence>
<dbReference type="InterPro" id="IPR000620">
    <property type="entry name" value="EamA_dom"/>
</dbReference>
<evidence type="ECO:0000313" key="9">
    <source>
        <dbReference type="Proteomes" id="UP000677668"/>
    </source>
</evidence>
<feature type="domain" description="SCAN box" evidence="7">
    <location>
        <begin position="224"/>
        <end position="258"/>
    </location>
</feature>